<evidence type="ECO:0000256" key="3">
    <source>
        <dbReference type="ARBA" id="ARBA00022824"/>
    </source>
</evidence>
<evidence type="ECO:0000256" key="1">
    <source>
        <dbReference type="ARBA" id="ARBA00004240"/>
    </source>
</evidence>
<dbReference type="PANTHER" id="PTHR44140:SF2">
    <property type="entry name" value="LD25575P"/>
    <property type="match status" value="1"/>
</dbReference>
<feature type="compositionally biased region" description="Basic and acidic residues" evidence="4">
    <location>
        <begin position="359"/>
        <end position="376"/>
    </location>
</feature>
<feature type="compositionally biased region" description="Polar residues" evidence="4">
    <location>
        <begin position="441"/>
        <end position="450"/>
    </location>
</feature>
<dbReference type="Gene3D" id="1.10.287.110">
    <property type="entry name" value="DnaJ domain"/>
    <property type="match status" value="1"/>
</dbReference>
<dbReference type="AlphaFoldDB" id="A0A6A5KFT5"/>
<dbReference type="OrthoDB" id="10250354at2759"/>
<dbReference type="PANTHER" id="PTHR44140">
    <property type="entry name" value="LD25575P"/>
    <property type="match status" value="1"/>
</dbReference>
<feature type="compositionally biased region" description="Low complexity" evidence="4">
    <location>
        <begin position="103"/>
        <end position="113"/>
    </location>
</feature>
<dbReference type="InterPro" id="IPR018253">
    <property type="entry name" value="DnaJ_domain_CS"/>
</dbReference>
<keyword evidence="2" id="KW-0732">Signal</keyword>
<evidence type="ECO:0000313" key="7">
    <source>
        <dbReference type="Proteomes" id="UP000800040"/>
    </source>
</evidence>
<dbReference type="PROSITE" id="PS50076">
    <property type="entry name" value="DNAJ_2"/>
    <property type="match status" value="1"/>
</dbReference>
<keyword evidence="3" id="KW-0256">Endoplasmic reticulum</keyword>
<dbReference type="EMBL" id="ML975302">
    <property type="protein sequence ID" value="KAF1834437.1"/>
    <property type="molecule type" value="Genomic_DNA"/>
</dbReference>
<feature type="region of interest" description="Disordered" evidence="4">
    <location>
        <begin position="86"/>
        <end position="597"/>
    </location>
</feature>
<evidence type="ECO:0000259" key="5">
    <source>
        <dbReference type="PROSITE" id="PS50076"/>
    </source>
</evidence>
<dbReference type="GO" id="GO:0034975">
    <property type="term" value="P:protein folding in endoplasmic reticulum"/>
    <property type="evidence" value="ECO:0007669"/>
    <property type="project" value="TreeGrafter"/>
</dbReference>
<dbReference type="FunFam" id="1.10.287.110:FF:000073">
    <property type="entry name" value="DnaJ domain protein"/>
    <property type="match status" value="1"/>
</dbReference>
<dbReference type="GO" id="GO:0051087">
    <property type="term" value="F:protein-folding chaperone binding"/>
    <property type="evidence" value="ECO:0007669"/>
    <property type="project" value="TreeGrafter"/>
</dbReference>
<dbReference type="GO" id="GO:0051787">
    <property type="term" value="F:misfolded protein binding"/>
    <property type="evidence" value="ECO:0007669"/>
    <property type="project" value="TreeGrafter"/>
</dbReference>
<gene>
    <name evidence="6" type="ORF">BDW02DRAFT_335432</name>
</gene>
<reference evidence="6" key="1">
    <citation type="submission" date="2020-01" db="EMBL/GenBank/DDBJ databases">
        <authorList>
            <consortium name="DOE Joint Genome Institute"/>
            <person name="Haridas S."/>
            <person name="Albert R."/>
            <person name="Binder M."/>
            <person name="Bloem J."/>
            <person name="Labutti K."/>
            <person name="Salamov A."/>
            <person name="Andreopoulos B."/>
            <person name="Baker S.E."/>
            <person name="Barry K."/>
            <person name="Bills G."/>
            <person name="Bluhm B.H."/>
            <person name="Cannon C."/>
            <person name="Castanera R."/>
            <person name="Culley D.E."/>
            <person name="Daum C."/>
            <person name="Ezra D."/>
            <person name="Gonzalez J.B."/>
            <person name="Henrissat B."/>
            <person name="Kuo A."/>
            <person name="Liang C."/>
            <person name="Lipzen A."/>
            <person name="Lutzoni F."/>
            <person name="Magnuson J."/>
            <person name="Mondo S."/>
            <person name="Nolan M."/>
            <person name="Ohm R."/>
            <person name="Pangilinan J."/>
            <person name="Park H.-J."/>
            <person name="Ramirez L."/>
            <person name="Alfaro M."/>
            <person name="Sun H."/>
            <person name="Tritt A."/>
            <person name="Yoshinaga Y."/>
            <person name="Zwiers L.-H."/>
            <person name="Turgeon B.G."/>
            <person name="Goodwin S.B."/>
            <person name="Spatafora J.W."/>
            <person name="Crous P.W."/>
            <person name="Grigoriev I.V."/>
        </authorList>
    </citation>
    <scope>NUCLEOTIDE SEQUENCE</scope>
    <source>
        <strain evidence="6">P77</strain>
    </source>
</reference>
<dbReference type="SMART" id="SM00271">
    <property type="entry name" value="DnaJ"/>
    <property type="match status" value="1"/>
</dbReference>
<protein>
    <submittedName>
        <fullName evidence="6">DnaJ-domain-containing protein</fullName>
    </submittedName>
</protein>
<dbReference type="InterPro" id="IPR051727">
    <property type="entry name" value="DnaJ_C3_Co-chaperones"/>
</dbReference>
<proteinExistence type="predicted"/>
<feature type="compositionally biased region" description="Basic and acidic residues" evidence="4">
    <location>
        <begin position="174"/>
        <end position="197"/>
    </location>
</feature>
<dbReference type="SUPFAM" id="SSF46565">
    <property type="entry name" value="Chaperone J-domain"/>
    <property type="match status" value="1"/>
</dbReference>
<dbReference type="InterPro" id="IPR001623">
    <property type="entry name" value="DnaJ_domain"/>
</dbReference>
<dbReference type="GO" id="GO:0005783">
    <property type="term" value="C:endoplasmic reticulum"/>
    <property type="evidence" value="ECO:0007669"/>
    <property type="project" value="UniProtKB-SubCell"/>
</dbReference>
<dbReference type="PROSITE" id="PS00636">
    <property type="entry name" value="DNAJ_1"/>
    <property type="match status" value="1"/>
</dbReference>
<keyword evidence="7" id="KW-1185">Reference proteome</keyword>
<evidence type="ECO:0000256" key="4">
    <source>
        <dbReference type="SAM" id="MobiDB-lite"/>
    </source>
</evidence>
<feature type="domain" description="J" evidence="5">
    <location>
        <begin position="8"/>
        <end position="76"/>
    </location>
</feature>
<sequence length="597" mass="67805">MDSDPLPDHYKALGVEKTADASTIKATYRKLVLKCHPDKVTDPALKEQKQEEFHKIQQAYEVLSDEEKRSRYEADLKLERLRKEKLAKGSVPREKTARFDVRTTGGATFAATGPPRYATETRMPSSMPSMPRDDDRYFDERPYAKYETYPPKPSATSRSSREKEPPSRSTRYATSDRTRSEREKTRAKEGRSERKFVSVESESSSDEKARYEADYKRRSADDEARKEAMRKSEDRRSYEDTRYAAPTHRKMSAQAEEALRYQHKSRIQVEDELGRPSPVRTSSRDYYQPESRSARREVRPEPVRRSSARPGKDRPSLSRRDTDRTERGIPEVVEWADERRTEERRPPTFKHTSSSPAELAREARERPQRSYTDAHQRHAGNSPPPAFHRSATMPSAAHSSSRRKDSTVPRPSGLREAMTPPDHHGSPEHDAFTTIPPPQTPSGSKTTYYYPSSGGGVQVRPENVAPARGHPVIRESGRYQRSPSPIGKPPIGANRPTEPVPQYKTVRPSMPGRTESTRNLSPIRSSEDRGRSGRPKLYGEVSSDSRRSGRQPSYSPSDVQFSRQYGPEDIRWAPKAGENVRGYASKPALGRSATSVY</sequence>
<feature type="compositionally biased region" description="Basic and acidic residues" evidence="4">
    <location>
        <begin position="421"/>
        <end position="431"/>
    </location>
</feature>
<dbReference type="PRINTS" id="PR00625">
    <property type="entry name" value="JDOMAIN"/>
</dbReference>
<dbReference type="Proteomes" id="UP000800040">
    <property type="component" value="Unassembled WGS sequence"/>
</dbReference>
<feature type="compositionally biased region" description="Basic and acidic residues" evidence="4">
    <location>
        <begin position="336"/>
        <end position="346"/>
    </location>
</feature>
<feature type="compositionally biased region" description="Basic and acidic residues" evidence="4">
    <location>
        <begin position="86"/>
        <end position="101"/>
    </location>
</feature>
<feature type="compositionally biased region" description="Basic and acidic residues" evidence="4">
    <location>
        <begin position="292"/>
        <end position="329"/>
    </location>
</feature>
<feature type="compositionally biased region" description="Basic and acidic residues" evidence="4">
    <location>
        <begin position="131"/>
        <end position="144"/>
    </location>
</feature>
<evidence type="ECO:0000313" key="6">
    <source>
        <dbReference type="EMBL" id="KAF1834437.1"/>
    </source>
</evidence>
<name>A0A6A5KFT5_9PLEO</name>
<comment type="subcellular location">
    <subcellularLocation>
        <location evidence="1">Endoplasmic reticulum</location>
    </subcellularLocation>
</comment>
<organism evidence="6 7">
    <name type="scientific">Decorospora gaudefroyi</name>
    <dbReference type="NCBI Taxonomy" id="184978"/>
    <lineage>
        <taxon>Eukaryota</taxon>
        <taxon>Fungi</taxon>
        <taxon>Dikarya</taxon>
        <taxon>Ascomycota</taxon>
        <taxon>Pezizomycotina</taxon>
        <taxon>Dothideomycetes</taxon>
        <taxon>Pleosporomycetidae</taxon>
        <taxon>Pleosporales</taxon>
        <taxon>Pleosporineae</taxon>
        <taxon>Pleosporaceae</taxon>
        <taxon>Decorospora</taxon>
    </lineage>
</organism>
<feature type="compositionally biased region" description="Polar residues" evidence="4">
    <location>
        <begin position="550"/>
        <end position="563"/>
    </location>
</feature>
<dbReference type="InterPro" id="IPR036869">
    <property type="entry name" value="J_dom_sf"/>
</dbReference>
<feature type="compositionally biased region" description="Basic and acidic residues" evidence="4">
    <location>
        <begin position="205"/>
        <end position="242"/>
    </location>
</feature>
<dbReference type="Pfam" id="PF00226">
    <property type="entry name" value="DnaJ"/>
    <property type="match status" value="1"/>
</dbReference>
<evidence type="ECO:0000256" key="2">
    <source>
        <dbReference type="ARBA" id="ARBA00022729"/>
    </source>
</evidence>
<dbReference type="CDD" id="cd06257">
    <property type="entry name" value="DnaJ"/>
    <property type="match status" value="1"/>
</dbReference>
<accession>A0A6A5KFT5</accession>